<keyword evidence="2" id="KW-1185">Reference proteome</keyword>
<dbReference type="Proteomes" id="UP001244640">
    <property type="component" value="Unassembled WGS sequence"/>
</dbReference>
<gene>
    <name evidence="1" type="ORF">QE382_002851</name>
</gene>
<accession>A0ABU0U7D7</accession>
<evidence type="ECO:0000313" key="2">
    <source>
        <dbReference type="Proteomes" id="UP001244640"/>
    </source>
</evidence>
<proteinExistence type="predicted"/>
<comment type="caution">
    <text evidence="1">The sequence shown here is derived from an EMBL/GenBank/DDBJ whole genome shotgun (WGS) entry which is preliminary data.</text>
</comment>
<evidence type="ECO:0000313" key="1">
    <source>
        <dbReference type="EMBL" id="MDQ1150867.1"/>
    </source>
</evidence>
<organism evidence="1 2">
    <name type="scientific">Sphingobacterium zeae</name>
    <dbReference type="NCBI Taxonomy" id="1776859"/>
    <lineage>
        <taxon>Bacteria</taxon>
        <taxon>Pseudomonadati</taxon>
        <taxon>Bacteroidota</taxon>
        <taxon>Sphingobacteriia</taxon>
        <taxon>Sphingobacteriales</taxon>
        <taxon>Sphingobacteriaceae</taxon>
        <taxon>Sphingobacterium</taxon>
    </lineage>
</organism>
<sequence>MPYDECIGRTIQLFYLGKDAVMRHLDEFLQDRDVLERIENCTIDFKNFFYWGSLSYII</sequence>
<name>A0ABU0U7D7_9SPHI</name>
<reference evidence="1 2" key="1">
    <citation type="submission" date="2023-07" db="EMBL/GenBank/DDBJ databases">
        <title>Functional and genomic diversity of the sorghum phyllosphere microbiome.</title>
        <authorList>
            <person name="Shade A."/>
        </authorList>
    </citation>
    <scope>NUCLEOTIDE SEQUENCE [LARGE SCALE GENOMIC DNA]</scope>
    <source>
        <strain evidence="1 2">SORGH_AS_0892</strain>
    </source>
</reference>
<protein>
    <submittedName>
        <fullName evidence="1">Uncharacterized protein</fullName>
    </submittedName>
</protein>
<dbReference type="EMBL" id="JAUTBA010000001">
    <property type="protein sequence ID" value="MDQ1150867.1"/>
    <property type="molecule type" value="Genomic_DNA"/>
</dbReference>